<comment type="caution">
    <text evidence="1">The sequence shown here is derived from an EMBL/GenBank/DDBJ whole genome shotgun (WGS) entry which is preliminary data.</text>
</comment>
<evidence type="ECO:0000313" key="1">
    <source>
        <dbReference type="EMBL" id="NOU98462.1"/>
    </source>
</evidence>
<dbReference type="GO" id="GO:0016301">
    <property type="term" value="F:kinase activity"/>
    <property type="evidence" value="ECO:0007669"/>
    <property type="project" value="UniProtKB-KW"/>
</dbReference>
<name>A0ABX1ZGE6_9BACL</name>
<dbReference type="SUPFAM" id="SSF52540">
    <property type="entry name" value="P-loop containing nucleoside triphosphate hydrolases"/>
    <property type="match status" value="1"/>
</dbReference>
<dbReference type="EMBL" id="WHNZ01000004">
    <property type="protein sequence ID" value="NOU98462.1"/>
    <property type="molecule type" value="Genomic_DNA"/>
</dbReference>
<reference evidence="1 2" key="1">
    <citation type="submission" date="2019-10" db="EMBL/GenBank/DDBJ databases">
        <title>Description of Paenibacillus pedi sp. nov.</title>
        <authorList>
            <person name="Carlier A."/>
            <person name="Qi S."/>
        </authorList>
    </citation>
    <scope>NUCLEOTIDE SEQUENCE [LARGE SCALE GENOMIC DNA]</scope>
    <source>
        <strain evidence="1 2">LMG 31457</strain>
    </source>
</reference>
<gene>
    <name evidence="1" type="ORF">GC097_00275</name>
</gene>
<keyword evidence="1" id="KW-0418">Kinase</keyword>
<keyword evidence="1" id="KW-0808">Transferase</keyword>
<dbReference type="Gene3D" id="3.40.50.300">
    <property type="entry name" value="P-loop containing nucleotide triphosphate hydrolases"/>
    <property type="match status" value="1"/>
</dbReference>
<protein>
    <submittedName>
        <fullName evidence="1">Adenylate kinase</fullName>
    </submittedName>
</protein>
<dbReference type="Proteomes" id="UP000618579">
    <property type="component" value="Unassembled WGS sequence"/>
</dbReference>
<dbReference type="InterPro" id="IPR027417">
    <property type="entry name" value="P-loop_NTPase"/>
</dbReference>
<sequence>MALTGRLRSGKDSVAAYLCEKYGYTRFAFGDELKRYYHELFGEMGTKPREGYQWFGQAMRQRDPDVWVRKCFASIDFRRSDNAALNSSLKRYSKRPNLSVPFHAVITDLRQPNEYERCRVEGYVIIRVKAPEDVRINRAIESADTFNLADLRHDTEAHVDTFAVDYEIDNDGTLAELYAQIDAIMTKVG</sequence>
<organism evidence="1 2">
    <name type="scientific">Paenibacillus planticolens</name>
    <dbReference type="NCBI Taxonomy" id="2654976"/>
    <lineage>
        <taxon>Bacteria</taxon>
        <taxon>Bacillati</taxon>
        <taxon>Bacillota</taxon>
        <taxon>Bacilli</taxon>
        <taxon>Bacillales</taxon>
        <taxon>Paenibacillaceae</taxon>
        <taxon>Paenibacillus</taxon>
    </lineage>
</organism>
<keyword evidence="2" id="KW-1185">Reference proteome</keyword>
<evidence type="ECO:0000313" key="2">
    <source>
        <dbReference type="Proteomes" id="UP000618579"/>
    </source>
</evidence>
<proteinExistence type="predicted"/>
<accession>A0ABX1ZGE6</accession>